<accession>A0A1B7N3C6</accession>
<proteinExistence type="predicted"/>
<organism evidence="2 3">
    <name type="scientific">Rhizopogon vinicolor AM-OR11-026</name>
    <dbReference type="NCBI Taxonomy" id="1314800"/>
    <lineage>
        <taxon>Eukaryota</taxon>
        <taxon>Fungi</taxon>
        <taxon>Dikarya</taxon>
        <taxon>Basidiomycota</taxon>
        <taxon>Agaricomycotina</taxon>
        <taxon>Agaricomycetes</taxon>
        <taxon>Agaricomycetidae</taxon>
        <taxon>Boletales</taxon>
        <taxon>Suillineae</taxon>
        <taxon>Rhizopogonaceae</taxon>
        <taxon>Rhizopogon</taxon>
    </lineage>
</organism>
<gene>
    <name evidence="2" type="ORF">K503DRAFT_865484</name>
</gene>
<feature type="compositionally biased region" description="Basic and acidic residues" evidence="1">
    <location>
        <begin position="36"/>
        <end position="45"/>
    </location>
</feature>
<reference evidence="2 3" key="1">
    <citation type="submission" date="2016-06" db="EMBL/GenBank/DDBJ databases">
        <title>Comparative genomics of the ectomycorrhizal sister species Rhizopogon vinicolor and Rhizopogon vesiculosus (Basidiomycota: Boletales) reveals a divergence of the mating type B locus.</title>
        <authorList>
            <consortium name="DOE Joint Genome Institute"/>
            <person name="Mujic A.B."/>
            <person name="Kuo A."/>
            <person name="Tritt A."/>
            <person name="Lipzen A."/>
            <person name="Chen C."/>
            <person name="Johnson J."/>
            <person name="Sharma A."/>
            <person name="Barry K."/>
            <person name="Grigoriev I.V."/>
            <person name="Spatafora J.W."/>
        </authorList>
    </citation>
    <scope>NUCLEOTIDE SEQUENCE [LARGE SCALE GENOMIC DNA]</scope>
    <source>
        <strain evidence="2 3">AM-OR11-026</strain>
    </source>
</reference>
<keyword evidence="3" id="KW-1185">Reference proteome</keyword>
<evidence type="ECO:0000256" key="1">
    <source>
        <dbReference type="SAM" id="MobiDB-lite"/>
    </source>
</evidence>
<feature type="compositionally biased region" description="Polar residues" evidence="1">
    <location>
        <begin position="1"/>
        <end position="11"/>
    </location>
</feature>
<evidence type="ECO:0000313" key="2">
    <source>
        <dbReference type="EMBL" id="OAX39332.1"/>
    </source>
</evidence>
<dbReference type="Proteomes" id="UP000092154">
    <property type="component" value="Unassembled WGS sequence"/>
</dbReference>
<dbReference type="OrthoDB" id="2689474at2759"/>
<evidence type="ECO:0000313" key="3">
    <source>
        <dbReference type="Proteomes" id="UP000092154"/>
    </source>
</evidence>
<name>A0A1B7N3C6_9AGAM</name>
<sequence>MATHSPSQSFRQGRATLSGDVLNHVAPSKRQANNRALERCGDDFWRNNTNRAPHRSAPSTGPPPRRNLFDFLRFNVQPVGASQPLPLQPRRRNFSLFTGRTSVPTVDIAPAQDVEIYGIAPPTEAEVVATMAAALQQASGKAVDGQRHRAKLQRWLKGLKSLPNDNRLRVQRRHPPGVEEPSYEIGCCGFYVHFGHRRSTLL</sequence>
<dbReference type="InParanoid" id="A0A1B7N3C6"/>
<protein>
    <submittedName>
        <fullName evidence="2">Uncharacterized protein</fullName>
    </submittedName>
</protein>
<feature type="region of interest" description="Disordered" evidence="1">
    <location>
        <begin position="1"/>
        <end position="66"/>
    </location>
</feature>
<dbReference type="EMBL" id="KV448253">
    <property type="protein sequence ID" value="OAX39332.1"/>
    <property type="molecule type" value="Genomic_DNA"/>
</dbReference>
<dbReference type="AlphaFoldDB" id="A0A1B7N3C6"/>